<gene>
    <name evidence="1" type="ORF">FA95DRAFT_1592984</name>
</gene>
<dbReference type="Proteomes" id="UP000814033">
    <property type="component" value="Unassembled WGS sequence"/>
</dbReference>
<sequence>MQQNSSLSAKHATLESVAAAEHALSDAETVHHAQLQVKEDTIEEAKREVREALAVGDGAMNSALCALRQHNSLLPIARLAPELLRAIFTFCSEVDWIGYRPKFHAGWLTVTHVCERWRDVALGHSGLWAANISSSLGPTWTDAFVQRAQKVPLTLHVYGPLEDWRLRFLANNMPRTACLKVDFPAKHHPGAFSTDAPLLTTLKMDVTDTATHMDREVLSDNFLGGHAPMLRKLYITSNCVAMPWMTLSIFASITSLHLFSIYEPGVHSFDQFLDDLLDGVEGMRELERLKISRAKNFFASKAEEPVANQQHRRVTLVKMVSLELDLISLPDTIMLISHLSMPHAAVCYYPNSSKENEHLMDLFFPLILASLHCHADSAAQSFNAITSLDIGSVKLGPRKPVITARTDAHTHEPTLTVRFFDKAWPARVALTALASAHLRELTVDSDMLKHCPWPDMPALRRLVVKNVDMRIWPNRKREAQDAAMNQLLRTLATRAEAGFPLEELDVTECDVDAAWMERAQEIVG</sequence>
<proteinExistence type="predicted"/>
<dbReference type="EMBL" id="MU275848">
    <property type="protein sequence ID" value="KAI0051940.1"/>
    <property type="molecule type" value="Genomic_DNA"/>
</dbReference>
<keyword evidence="2" id="KW-1185">Reference proteome</keyword>
<comment type="caution">
    <text evidence="1">The sequence shown here is derived from an EMBL/GenBank/DDBJ whole genome shotgun (WGS) entry which is preliminary data.</text>
</comment>
<accession>A0ACB8S7V4</accession>
<protein>
    <submittedName>
        <fullName evidence="1">Uncharacterized protein</fullName>
    </submittedName>
</protein>
<name>A0ACB8S7V4_9AGAM</name>
<organism evidence="1 2">
    <name type="scientific">Auriscalpium vulgare</name>
    <dbReference type="NCBI Taxonomy" id="40419"/>
    <lineage>
        <taxon>Eukaryota</taxon>
        <taxon>Fungi</taxon>
        <taxon>Dikarya</taxon>
        <taxon>Basidiomycota</taxon>
        <taxon>Agaricomycotina</taxon>
        <taxon>Agaricomycetes</taxon>
        <taxon>Russulales</taxon>
        <taxon>Auriscalpiaceae</taxon>
        <taxon>Auriscalpium</taxon>
    </lineage>
</organism>
<evidence type="ECO:0000313" key="1">
    <source>
        <dbReference type="EMBL" id="KAI0051940.1"/>
    </source>
</evidence>
<evidence type="ECO:0000313" key="2">
    <source>
        <dbReference type="Proteomes" id="UP000814033"/>
    </source>
</evidence>
<reference evidence="1" key="2">
    <citation type="journal article" date="2022" name="New Phytol.">
        <title>Evolutionary transition to the ectomycorrhizal habit in the genomes of a hyperdiverse lineage of mushroom-forming fungi.</title>
        <authorList>
            <person name="Looney B."/>
            <person name="Miyauchi S."/>
            <person name="Morin E."/>
            <person name="Drula E."/>
            <person name="Courty P.E."/>
            <person name="Kohler A."/>
            <person name="Kuo A."/>
            <person name="LaButti K."/>
            <person name="Pangilinan J."/>
            <person name="Lipzen A."/>
            <person name="Riley R."/>
            <person name="Andreopoulos W."/>
            <person name="He G."/>
            <person name="Johnson J."/>
            <person name="Nolan M."/>
            <person name="Tritt A."/>
            <person name="Barry K.W."/>
            <person name="Grigoriev I.V."/>
            <person name="Nagy L.G."/>
            <person name="Hibbett D."/>
            <person name="Henrissat B."/>
            <person name="Matheny P.B."/>
            <person name="Labbe J."/>
            <person name="Martin F.M."/>
        </authorList>
    </citation>
    <scope>NUCLEOTIDE SEQUENCE</scope>
    <source>
        <strain evidence="1">FP105234-sp</strain>
    </source>
</reference>
<reference evidence="1" key="1">
    <citation type="submission" date="2021-02" db="EMBL/GenBank/DDBJ databases">
        <authorList>
            <consortium name="DOE Joint Genome Institute"/>
            <person name="Ahrendt S."/>
            <person name="Looney B.P."/>
            <person name="Miyauchi S."/>
            <person name="Morin E."/>
            <person name="Drula E."/>
            <person name="Courty P.E."/>
            <person name="Chicoki N."/>
            <person name="Fauchery L."/>
            <person name="Kohler A."/>
            <person name="Kuo A."/>
            <person name="Labutti K."/>
            <person name="Pangilinan J."/>
            <person name="Lipzen A."/>
            <person name="Riley R."/>
            <person name="Andreopoulos W."/>
            <person name="He G."/>
            <person name="Johnson J."/>
            <person name="Barry K.W."/>
            <person name="Grigoriev I.V."/>
            <person name="Nagy L."/>
            <person name="Hibbett D."/>
            <person name="Henrissat B."/>
            <person name="Matheny P.B."/>
            <person name="Labbe J."/>
            <person name="Martin F."/>
        </authorList>
    </citation>
    <scope>NUCLEOTIDE SEQUENCE</scope>
    <source>
        <strain evidence="1">FP105234-sp</strain>
    </source>
</reference>